<reference evidence="4" key="1">
    <citation type="submission" date="2025-04" db="UniProtKB">
        <authorList>
            <consortium name="RefSeq"/>
        </authorList>
    </citation>
    <scope>IDENTIFICATION</scope>
    <source>
        <tissue evidence="5">Liver</tissue>
    </source>
</reference>
<dbReference type="PANTHER" id="PTHR37864:SF1">
    <property type="entry name" value="SIMILAR TO AVLV472"/>
    <property type="match status" value="1"/>
</dbReference>
<keyword evidence="2" id="KW-0732">Signal</keyword>
<feature type="signal peptide" evidence="2">
    <location>
        <begin position="1"/>
        <end position="23"/>
    </location>
</feature>
<evidence type="ECO:0000313" key="5">
    <source>
        <dbReference type="RefSeq" id="XP_040597793.1"/>
    </source>
</evidence>
<dbReference type="InterPro" id="IPR027950">
    <property type="entry name" value="DUF4576"/>
</dbReference>
<dbReference type="RefSeq" id="XP_021082259.1">
    <property type="nucleotide sequence ID" value="XM_021226600.1"/>
</dbReference>
<name>A0A3Q0CQH1_MESAU</name>
<dbReference type="Proteomes" id="UP000886700">
    <property type="component" value="Unplaced"/>
</dbReference>
<evidence type="ECO:0000256" key="2">
    <source>
        <dbReference type="SAM" id="SignalP"/>
    </source>
</evidence>
<keyword evidence="3" id="KW-1185">Reference proteome</keyword>
<protein>
    <submittedName>
        <fullName evidence="4 5">Uncharacterized protein C5orf46 homolog</fullName>
    </submittedName>
</protein>
<dbReference type="PANTHER" id="PTHR37864">
    <property type="entry name" value="SIMILAR TO AVLV472"/>
    <property type="match status" value="1"/>
</dbReference>
<gene>
    <name evidence="4 5" type="primary">CUNH5orf46</name>
</gene>
<organism evidence="3 4">
    <name type="scientific">Mesocricetus auratus</name>
    <name type="common">Golden hamster</name>
    <dbReference type="NCBI Taxonomy" id="10036"/>
    <lineage>
        <taxon>Eukaryota</taxon>
        <taxon>Metazoa</taxon>
        <taxon>Chordata</taxon>
        <taxon>Craniata</taxon>
        <taxon>Vertebrata</taxon>
        <taxon>Euteleostomi</taxon>
        <taxon>Mammalia</taxon>
        <taxon>Eutheria</taxon>
        <taxon>Euarchontoglires</taxon>
        <taxon>Glires</taxon>
        <taxon>Rodentia</taxon>
        <taxon>Myomorpha</taxon>
        <taxon>Muroidea</taxon>
        <taxon>Cricetidae</taxon>
        <taxon>Cricetinae</taxon>
        <taxon>Mesocricetus</taxon>
    </lineage>
</organism>
<dbReference type="Pfam" id="PF15144">
    <property type="entry name" value="DUF4576"/>
    <property type="match status" value="1"/>
</dbReference>
<dbReference type="GeneID" id="101830055"/>
<dbReference type="CTD" id="114808727"/>
<evidence type="ECO:0000256" key="1">
    <source>
        <dbReference type="SAM" id="MobiDB-lite"/>
    </source>
</evidence>
<evidence type="ECO:0000313" key="3">
    <source>
        <dbReference type="Proteomes" id="UP000886700"/>
    </source>
</evidence>
<dbReference type="KEGG" id="maua:101830055"/>
<dbReference type="STRING" id="10036.ENSMAUP00000009963"/>
<proteinExistence type="predicted"/>
<dbReference type="AlphaFoldDB" id="A0A3Q0CQH1"/>
<accession>A0A3Q0CQH1</accession>
<dbReference type="OrthoDB" id="9539876at2759"/>
<evidence type="ECO:0000313" key="4">
    <source>
        <dbReference type="RefSeq" id="XP_021082259.1"/>
    </source>
</evidence>
<sequence length="97" mass="10623">MAVSVLRLTVVLGLCALILTSQADDKPKEDDNSDEKSDNKPEDSSKKPEPEFPKFLSLLGSEIIENAVDFILRSMSRGSSFMELDEDPGQPPSKVTP</sequence>
<feature type="chain" id="PRO_5018165723" evidence="2">
    <location>
        <begin position="24"/>
        <end position="97"/>
    </location>
</feature>
<feature type="region of interest" description="Disordered" evidence="1">
    <location>
        <begin position="22"/>
        <end position="52"/>
    </location>
</feature>
<feature type="compositionally biased region" description="Basic and acidic residues" evidence="1">
    <location>
        <begin position="23"/>
        <end position="52"/>
    </location>
</feature>
<dbReference type="RefSeq" id="XP_040597793.1">
    <property type="nucleotide sequence ID" value="XM_040741859.1"/>
</dbReference>